<organism evidence="2 3">
    <name type="scientific">Metabacillus endolithicus</name>
    <dbReference type="NCBI Taxonomy" id="1535204"/>
    <lineage>
        <taxon>Bacteria</taxon>
        <taxon>Bacillati</taxon>
        <taxon>Bacillota</taxon>
        <taxon>Bacilli</taxon>
        <taxon>Bacillales</taxon>
        <taxon>Bacillaceae</taxon>
        <taxon>Metabacillus</taxon>
    </lineage>
</organism>
<keyword evidence="3" id="KW-1185">Reference proteome</keyword>
<dbReference type="RefSeq" id="WP_247340513.1">
    <property type="nucleotide sequence ID" value="NZ_CP095550.1"/>
</dbReference>
<dbReference type="InterPro" id="IPR024775">
    <property type="entry name" value="DinB-like"/>
</dbReference>
<dbReference type="SUPFAM" id="SSF109854">
    <property type="entry name" value="DinB/YfiT-like putative metalloenzymes"/>
    <property type="match status" value="1"/>
</dbReference>
<evidence type="ECO:0000259" key="1">
    <source>
        <dbReference type="Pfam" id="PF12867"/>
    </source>
</evidence>
<dbReference type="Pfam" id="PF12867">
    <property type="entry name" value="DinB_2"/>
    <property type="match status" value="1"/>
</dbReference>
<protein>
    <submittedName>
        <fullName evidence="2">DinB family protein</fullName>
    </submittedName>
</protein>
<reference evidence="3" key="1">
    <citation type="journal article" date="2019" name="Int. J. Syst. Evol. Microbiol.">
        <title>The Global Catalogue of Microorganisms (GCM) 10K type strain sequencing project: providing services to taxonomists for standard genome sequencing and annotation.</title>
        <authorList>
            <consortium name="The Broad Institute Genomics Platform"/>
            <consortium name="The Broad Institute Genome Sequencing Center for Infectious Disease"/>
            <person name="Wu L."/>
            <person name="Ma J."/>
        </authorList>
    </citation>
    <scope>NUCLEOTIDE SEQUENCE [LARGE SCALE GENOMIC DNA]</scope>
    <source>
        <strain evidence="3">CGMCC 1.15474</strain>
    </source>
</reference>
<proteinExistence type="predicted"/>
<dbReference type="InterPro" id="IPR034660">
    <property type="entry name" value="DinB/YfiT-like"/>
</dbReference>
<accession>A0ABW5C1C7</accession>
<name>A0ABW5C1C7_9BACI</name>
<sequence>MTKTLQMSAIESVHQSIQNIISVVKDLSEKEIRWNPSMEEWSIMQIITHVAEAIPYWVREIQQIKEHPDQTWGRGLTDETRLKTVSEANVNSLLIEDVLDQLAAVPSFVKETLQALSSEDLEIIAPSRNPRFDGKPVEFIVNHLIVEHVEKHDHQIQRNLSKFNQ</sequence>
<dbReference type="EMBL" id="JBHUIK010000004">
    <property type="protein sequence ID" value="MFD2215699.1"/>
    <property type="molecule type" value="Genomic_DNA"/>
</dbReference>
<evidence type="ECO:0000313" key="2">
    <source>
        <dbReference type="EMBL" id="MFD2215699.1"/>
    </source>
</evidence>
<gene>
    <name evidence="2" type="ORF">ACFSKK_18605</name>
</gene>
<dbReference type="Gene3D" id="1.20.120.450">
    <property type="entry name" value="dinb family like domain"/>
    <property type="match status" value="1"/>
</dbReference>
<comment type="caution">
    <text evidence="2">The sequence shown here is derived from an EMBL/GenBank/DDBJ whole genome shotgun (WGS) entry which is preliminary data.</text>
</comment>
<feature type="domain" description="DinB-like" evidence="1">
    <location>
        <begin position="14"/>
        <end position="156"/>
    </location>
</feature>
<dbReference type="Proteomes" id="UP001597318">
    <property type="component" value="Unassembled WGS sequence"/>
</dbReference>
<evidence type="ECO:0000313" key="3">
    <source>
        <dbReference type="Proteomes" id="UP001597318"/>
    </source>
</evidence>